<dbReference type="Gene3D" id="3.30.450.20">
    <property type="entry name" value="PAS domain"/>
    <property type="match status" value="1"/>
</dbReference>
<keyword evidence="5" id="KW-0418">Kinase</keyword>
<sequence length="268" mass="30717">MLIMRSHVLLIDSDSTMHLSVCQYLTDAGFELVSTVSSLEDGIDVIKFNAPALVLLALTRPIIDDSTRLAGISALLVDEQIPLIMIVDTEEAERIQQCYELGATDVVIKPINWQILVHRLHYILKTHQALNRLAISELRLSNAQRLAKLGNWEWTIKDGHLYWSHEIYDIYQYHEHDASGNRPFLFAAVDELDLPKVEEAFNRALKFKETVNIDYRIKRKDGVLVWLNQQIQPVIDKQGRLTGLTGTIQNITERKKNEKRLTVSGEDY</sequence>
<dbReference type="InterPro" id="IPR011006">
    <property type="entry name" value="CheY-like_superfamily"/>
</dbReference>
<dbReference type="Gene3D" id="2.10.70.100">
    <property type="match status" value="1"/>
</dbReference>
<dbReference type="GO" id="GO:0000160">
    <property type="term" value="P:phosphorelay signal transduction system"/>
    <property type="evidence" value="ECO:0007669"/>
    <property type="project" value="InterPro"/>
</dbReference>
<dbReference type="GO" id="GO:0004673">
    <property type="term" value="F:protein histidine kinase activity"/>
    <property type="evidence" value="ECO:0007669"/>
    <property type="project" value="UniProtKB-EC"/>
</dbReference>
<dbReference type="InterPro" id="IPR001789">
    <property type="entry name" value="Sig_transdc_resp-reg_receiver"/>
</dbReference>
<evidence type="ECO:0000256" key="3">
    <source>
        <dbReference type="ARBA" id="ARBA00022553"/>
    </source>
</evidence>
<protein>
    <recommendedName>
        <fullName evidence="2">histidine kinase</fullName>
        <ecNumber evidence="2">2.7.13.3</ecNumber>
    </recommendedName>
</protein>
<proteinExistence type="predicted"/>
<dbReference type="Pfam" id="PF00072">
    <property type="entry name" value="Response_reg"/>
    <property type="match status" value="1"/>
</dbReference>
<keyword evidence="3" id="KW-0597">Phosphoprotein</keyword>
<dbReference type="EMBL" id="LAJX01000139">
    <property type="protein sequence ID" value="KJV06048.1"/>
    <property type="molecule type" value="Genomic_DNA"/>
</dbReference>
<evidence type="ECO:0000256" key="1">
    <source>
        <dbReference type="ARBA" id="ARBA00000085"/>
    </source>
</evidence>
<dbReference type="CDD" id="cd00156">
    <property type="entry name" value="REC"/>
    <property type="match status" value="1"/>
</dbReference>
<comment type="caution">
    <text evidence="6">Lacks conserved residue(s) required for the propagation of feature annotation.</text>
</comment>
<evidence type="ECO:0000313" key="9">
    <source>
        <dbReference type="EMBL" id="KJV06048.1"/>
    </source>
</evidence>
<comment type="catalytic activity">
    <reaction evidence="1">
        <text>ATP + protein L-histidine = ADP + protein N-phospho-L-histidine.</text>
        <dbReference type="EC" id="2.7.13.3"/>
    </reaction>
</comment>
<comment type="caution">
    <text evidence="9">The sequence shown here is derived from an EMBL/GenBank/DDBJ whole genome shotgun (WGS) entry which is preliminary data.</text>
</comment>
<dbReference type="InterPro" id="IPR000014">
    <property type="entry name" value="PAS"/>
</dbReference>
<dbReference type="CDD" id="cd00130">
    <property type="entry name" value="PAS"/>
    <property type="match status" value="1"/>
</dbReference>
<dbReference type="SMART" id="SM00448">
    <property type="entry name" value="REC"/>
    <property type="match status" value="1"/>
</dbReference>
<evidence type="ECO:0000256" key="4">
    <source>
        <dbReference type="ARBA" id="ARBA00022679"/>
    </source>
</evidence>
<reference evidence="10" key="1">
    <citation type="submission" date="2015-03" db="EMBL/GenBank/DDBJ databases">
        <title>Draft genome sequence of a novel methanotroph (Sn10-6) isolated from flooded ricefield rhizosphere in India.</title>
        <authorList>
            <person name="Pandit P.S."/>
            <person name="Pore S.D."/>
            <person name="Arora P."/>
            <person name="Kapse N.G."/>
            <person name="Dhakephalkar P.K."/>
            <person name="Rahalkar M.C."/>
        </authorList>
    </citation>
    <scope>NUCLEOTIDE SEQUENCE [LARGE SCALE GENOMIC DNA]</scope>
    <source>
        <strain evidence="10">Sn10-6</strain>
    </source>
</reference>
<dbReference type="PROSITE" id="PS50110">
    <property type="entry name" value="RESPONSE_REGULATORY"/>
    <property type="match status" value="1"/>
</dbReference>
<reference evidence="9 10" key="2">
    <citation type="journal article" date="2016" name="Microb. Ecol.">
        <title>Genome Characteristics of a Novel Type I Methanotroph (Sn10-6) Isolated from a Flooded Indian Rice Field.</title>
        <authorList>
            <person name="Rahalkar M.C."/>
            <person name="Pandit P.S."/>
            <person name="Dhakephalkar P.K."/>
            <person name="Pore S."/>
            <person name="Arora P."/>
            <person name="Kapse N."/>
        </authorList>
    </citation>
    <scope>NUCLEOTIDE SEQUENCE [LARGE SCALE GENOMIC DNA]</scope>
    <source>
        <strain evidence="9 10">Sn10-6</strain>
    </source>
</reference>
<dbReference type="InterPro" id="IPR000700">
    <property type="entry name" value="PAS-assoc_C"/>
</dbReference>
<keyword evidence="10" id="KW-1185">Reference proteome</keyword>
<dbReference type="Pfam" id="PF08447">
    <property type="entry name" value="PAS_3"/>
    <property type="match status" value="1"/>
</dbReference>
<evidence type="ECO:0000256" key="6">
    <source>
        <dbReference type="PROSITE-ProRule" id="PRU00169"/>
    </source>
</evidence>
<organism evidence="9 10">
    <name type="scientific">Methylocucumis oryzae</name>
    <dbReference type="NCBI Taxonomy" id="1632867"/>
    <lineage>
        <taxon>Bacteria</taxon>
        <taxon>Pseudomonadati</taxon>
        <taxon>Pseudomonadota</taxon>
        <taxon>Gammaproteobacteria</taxon>
        <taxon>Methylococcales</taxon>
        <taxon>Methylococcaceae</taxon>
        <taxon>Methylocucumis</taxon>
    </lineage>
</organism>
<dbReference type="Gene3D" id="3.40.50.2300">
    <property type="match status" value="1"/>
</dbReference>
<feature type="domain" description="PAC" evidence="8">
    <location>
        <begin position="211"/>
        <end position="263"/>
    </location>
</feature>
<evidence type="ECO:0000259" key="7">
    <source>
        <dbReference type="PROSITE" id="PS50110"/>
    </source>
</evidence>
<dbReference type="EC" id="2.7.13.3" evidence="2"/>
<gene>
    <name evidence="9" type="ORF">VZ94_13880</name>
</gene>
<keyword evidence="4" id="KW-0808">Transferase</keyword>
<dbReference type="OrthoDB" id="5571442at2"/>
<dbReference type="InterPro" id="IPR035965">
    <property type="entry name" value="PAS-like_dom_sf"/>
</dbReference>
<dbReference type="PROSITE" id="PS50113">
    <property type="entry name" value="PAC"/>
    <property type="match status" value="1"/>
</dbReference>
<dbReference type="InterPro" id="IPR001610">
    <property type="entry name" value="PAC"/>
</dbReference>
<dbReference type="PANTHER" id="PTHR43304">
    <property type="entry name" value="PHYTOCHROME-LIKE PROTEIN CPH1"/>
    <property type="match status" value="1"/>
</dbReference>
<evidence type="ECO:0000259" key="8">
    <source>
        <dbReference type="PROSITE" id="PS50113"/>
    </source>
</evidence>
<dbReference type="NCBIfam" id="TIGR00229">
    <property type="entry name" value="sensory_box"/>
    <property type="match status" value="1"/>
</dbReference>
<dbReference type="InterPro" id="IPR013655">
    <property type="entry name" value="PAS_fold_3"/>
</dbReference>
<dbReference type="AlphaFoldDB" id="A0A0F3IHP9"/>
<accession>A0A0F3IHP9</accession>
<evidence type="ECO:0000256" key="2">
    <source>
        <dbReference type="ARBA" id="ARBA00012438"/>
    </source>
</evidence>
<dbReference type="SUPFAM" id="SSF52172">
    <property type="entry name" value="CheY-like"/>
    <property type="match status" value="1"/>
</dbReference>
<dbReference type="InterPro" id="IPR052162">
    <property type="entry name" value="Sensor_kinase/Photoreceptor"/>
</dbReference>
<evidence type="ECO:0000313" key="10">
    <source>
        <dbReference type="Proteomes" id="UP000033684"/>
    </source>
</evidence>
<name>A0A0F3IHP9_9GAMM</name>
<dbReference type="SMART" id="SM00086">
    <property type="entry name" value="PAC"/>
    <property type="match status" value="1"/>
</dbReference>
<dbReference type="PANTHER" id="PTHR43304:SF1">
    <property type="entry name" value="PAC DOMAIN-CONTAINING PROTEIN"/>
    <property type="match status" value="1"/>
</dbReference>
<feature type="domain" description="Response regulatory" evidence="7">
    <location>
        <begin position="7"/>
        <end position="124"/>
    </location>
</feature>
<evidence type="ECO:0000256" key="5">
    <source>
        <dbReference type="ARBA" id="ARBA00022777"/>
    </source>
</evidence>
<dbReference type="Proteomes" id="UP000033684">
    <property type="component" value="Unassembled WGS sequence"/>
</dbReference>
<dbReference type="SUPFAM" id="SSF55785">
    <property type="entry name" value="PYP-like sensor domain (PAS domain)"/>
    <property type="match status" value="1"/>
</dbReference>